<accession>A0A2T0R4S8</accession>
<name>A0A2T0R4S8_9ACTN</name>
<evidence type="ECO:0000313" key="2">
    <source>
        <dbReference type="Proteomes" id="UP000238083"/>
    </source>
</evidence>
<proteinExistence type="predicted"/>
<dbReference type="Proteomes" id="UP000238083">
    <property type="component" value="Unassembled WGS sequence"/>
</dbReference>
<organism evidence="1 2">
    <name type="scientific">Kineococcus rhizosphaerae</name>
    <dbReference type="NCBI Taxonomy" id="559628"/>
    <lineage>
        <taxon>Bacteria</taxon>
        <taxon>Bacillati</taxon>
        <taxon>Actinomycetota</taxon>
        <taxon>Actinomycetes</taxon>
        <taxon>Kineosporiales</taxon>
        <taxon>Kineosporiaceae</taxon>
        <taxon>Kineococcus</taxon>
    </lineage>
</organism>
<dbReference type="AlphaFoldDB" id="A0A2T0R4S8"/>
<comment type="caution">
    <text evidence="1">The sequence shown here is derived from an EMBL/GenBank/DDBJ whole genome shotgun (WGS) entry which is preliminary data.</text>
</comment>
<reference evidence="1 2" key="1">
    <citation type="submission" date="2018-03" db="EMBL/GenBank/DDBJ databases">
        <title>Genomic Encyclopedia of Archaeal and Bacterial Type Strains, Phase II (KMG-II): from individual species to whole genera.</title>
        <authorList>
            <person name="Goeker M."/>
        </authorList>
    </citation>
    <scope>NUCLEOTIDE SEQUENCE [LARGE SCALE GENOMIC DNA]</scope>
    <source>
        <strain evidence="1 2">DSM 19711</strain>
    </source>
</reference>
<dbReference type="OrthoDB" id="5193877at2"/>
<dbReference type="EMBL" id="PVZF01000005">
    <property type="protein sequence ID" value="PRY15366.1"/>
    <property type="molecule type" value="Genomic_DNA"/>
</dbReference>
<evidence type="ECO:0000313" key="1">
    <source>
        <dbReference type="EMBL" id="PRY15366.1"/>
    </source>
</evidence>
<keyword evidence="2" id="KW-1185">Reference proteome</keyword>
<sequence length="160" mass="17160">MSERTVSVLVAGPSGAERASRAAQLLRLHTDAGWVAMRENVLARALRTFRPSAPVRGRHELGDFFVSSAVVVDQLRRAVEAVPFAAPDTITCVTGDGEELREVTIEIVAGYGRPLLRLAGQVHTAAHACLRQLLGALAPAGERVHSHVHIGHITADPRLL</sequence>
<protein>
    <submittedName>
        <fullName evidence="1">Uncharacterized protein</fullName>
    </submittedName>
</protein>
<dbReference type="RefSeq" id="WP_146149383.1">
    <property type="nucleotide sequence ID" value="NZ_PVZF01000005.1"/>
</dbReference>
<gene>
    <name evidence="1" type="ORF">CLV37_105294</name>
</gene>